<reference evidence="3 4" key="1">
    <citation type="submission" date="2018-02" db="EMBL/GenBank/DDBJ databases">
        <title>The genomes of Aspergillus section Nigri reveals drivers in fungal speciation.</title>
        <authorList>
            <consortium name="DOE Joint Genome Institute"/>
            <person name="Vesth T.C."/>
            <person name="Nybo J."/>
            <person name="Theobald S."/>
            <person name="Brandl J."/>
            <person name="Frisvad J.C."/>
            <person name="Nielsen K.F."/>
            <person name="Lyhne E.K."/>
            <person name="Kogle M.E."/>
            <person name="Kuo A."/>
            <person name="Riley R."/>
            <person name="Clum A."/>
            <person name="Nolan M."/>
            <person name="Lipzen A."/>
            <person name="Salamov A."/>
            <person name="Henrissat B."/>
            <person name="Wiebenga A."/>
            <person name="De vries R.P."/>
            <person name="Grigoriev I.V."/>
            <person name="Mortensen U.H."/>
            <person name="Andersen M.R."/>
            <person name="Baker S.E."/>
        </authorList>
    </citation>
    <scope>NUCLEOTIDE SEQUENCE [LARGE SCALE GENOMIC DNA]</scope>
    <source>
        <strain evidence="3 4">CBS 121057</strain>
    </source>
</reference>
<keyword evidence="4" id="KW-1185">Reference proteome</keyword>
<dbReference type="EMBL" id="KZ826434">
    <property type="protein sequence ID" value="PYI00826.1"/>
    <property type="molecule type" value="Genomic_DNA"/>
</dbReference>
<evidence type="ECO:0000313" key="4">
    <source>
        <dbReference type="Proteomes" id="UP000248423"/>
    </source>
</evidence>
<evidence type="ECO:0000256" key="1">
    <source>
        <dbReference type="SAM" id="MobiDB-lite"/>
    </source>
</evidence>
<feature type="region of interest" description="Disordered" evidence="1">
    <location>
        <begin position="55"/>
        <end position="91"/>
    </location>
</feature>
<organism evidence="3 4">
    <name type="scientific">Aspergillus sclerotiicarbonarius (strain CBS 121057 / IBT 28362)</name>
    <dbReference type="NCBI Taxonomy" id="1448318"/>
    <lineage>
        <taxon>Eukaryota</taxon>
        <taxon>Fungi</taxon>
        <taxon>Dikarya</taxon>
        <taxon>Ascomycota</taxon>
        <taxon>Pezizomycotina</taxon>
        <taxon>Eurotiomycetes</taxon>
        <taxon>Eurotiomycetidae</taxon>
        <taxon>Eurotiales</taxon>
        <taxon>Aspergillaceae</taxon>
        <taxon>Aspergillus</taxon>
        <taxon>Aspergillus subgen. Circumdati</taxon>
    </lineage>
</organism>
<evidence type="ECO:0000256" key="2">
    <source>
        <dbReference type="SAM" id="SignalP"/>
    </source>
</evidence>
<feature type="chain" id="PRO_5016268856" evidence="2">
    <location>
        <begin position="20"/>
        <end position="117"/>
    </location>
</feature>
<keyword evidence="2" id="KW-0732">Signal</keyword>
<dbReference type="VEuPathDB" id="FungiDB:BO78DRAFT_391611"/>
<dbReference type="AlphaFoldDB" id="A0A319DSZ5"/>
<evidence type="ECO:0000313" key="3">
    <source>
        <dbReference type="EMBL" id="PYI00826.1"/>
    </source>
</evidence>
<feature type="signal peptide" evidence="2">
    <location>
        <begin position="1"/>
        <end position="19"/>
    </location>
</feature>
<sequence length="117" mass="11407">MKLSLTLLTAALTATTALAAAVHNDRPLIKKDMAAAVPSGTASAAALASPSAAVPEQYGTAQVADEAADADEAGDDDGGDQGGDAGAGKDDSASSLDFLSGILGLLGSLLSGFDWSE</sequence>
<name>A0A319DSZ5_ASPSB</name>
<protein>
    <submittedName>
        <fullName evidence="3">Uncharacterized protein</fullName>
    </submittedName>
</protein>
<feature type="compositionally biased region" description="Acidic residues" evidence="1">
    <location>
        <begin position="66"/>
        <end position="79"/>
    </location>
</feature>
<dbReference type="Proteomes" id="UP000248423">
    <property type="component" value="Unassembled WGS sequence"/>
</dbReference>
<accession>A0A319DSZ5</accession>
<gene>
    <name evidence="3" type="ORF">BO78DRAFT_391611</name>
</gene>
<proteinExistence type="predicted"/>